<accession>A0A0D0E8A2</accession>
<dbReference type="PROSITE" id="PS50920">
    <property type="entry name" value="SOLCAR"/>
    <property type="match status" value="1"/>
</dbReference>
<evidence type="ECO:0008006" key="11">
    <source>
        <dbReference type="Google" id="ProtNLM"/>
    </source>
</evidence>
<organism evidence="9 10">
    <name type="scientific">Paxillus rubicundulus Ve08.2h10</name>
    <dbReference type="NCBI Taxonomy" id="930991"/>
    <lineage>
        <taxon>Eukaryota</taxon>
        <taxon>Fungi</taxon>
        <taxon>Dikarya</taxon>
        <taxon>Basidiomycota</taxon>
        <taxon>Agaricomycotina</taxon>
        <taxon>Agaricomycetes</taxon>
        <taxon>Agaricomycetidae</taxon>
        <taxon>Boletales</taxon>
        <taxon>Paxilineae</taxon>
        <taxon>Paxillaceae</taxon>
        <taxon>Paxillus</taxon>
    </lineage>
</organism>
<evidence type="ECO:0000313" key="10">
    <source>
        <dbReference type="Proteomes" id="UP000054538"/>
    </source>
</evidence>
<name>A0A0D0E8A2_9AGAM</name>
<feature type="compositionally biased region" description="Basic and acidic residues" evidence="8">
    <location>
        <begin position="420"/>
        <end position="439"/>
    </location>
</feature>
<keyword evidence="10" id="KW-1185">Reference proteome</keyword>
<dbReference type="HOGENOM" id="CLU_023136_0_0_1"/>
<comment type="subcellular location">
    <subcellularLocation>
        <location evidence="1">Membrane</location>
        <topology evidence="1">Multi-pass membrane protein</topology>
    </subcellularLocation>
</comment>
<dbReference type="STRING" id="930991.A0A0D0E8A2"/>
<dbReference type="InterPro" id="IPR023395">
    <property type="entry name" value="MCP_dom_sf"/>
</dbReference>
<keyword evidence="5 6" id="KW-0472">Membrane</keyword>
<reference evidence="9 10" key="1">
    <citation type="submission" date="2014-04" db="EMBL/GenBank/DDBJ databases">
        <authorList>
            <consortium name="DOE Joint Genome Institute"/>
            <person name="Kuo A."/>
            <person name="Kohler A."/>
            <person name="Jargeat P."/>
            <person name="Nagy L.G."/>
            <person name="Floudas D."/>
            <person name="Copeland A."/>
            <person name="Barry K.W."/>
            <person name="Cichocki N."/>
            <person name="Veneault-Fourrey C."/>
            <person name="LaButti K."/>
            <person name="Lindquist E.A."/>
            <person name="Lipzen A."/>
            <person name="Lundell T."/>
            <person name="Morin E."/>
            <person name="Murat C."/>
            <person name="Sun H."/>
            <person name="Tunlid A."/>
            <person name="Henrissat B."/>
            <person name="Grigoriev I.V."/>
            <person name="Hibbett D.S."/>
            <person name="Martin F."/>
            <person name="Nordberg H.P."/>
            <person name="Cantor M.N."/>
            <person name="Hua S.X."/>
        </authorList>
    </citation>
    <scope>NUCLEOTIDE SEQUENCE [LARGE SCALE GENOMIC DNA]</scope>
    <source>
        <strain evidence="9 10">Ve08.2h10</strain>
    </source>
</reference>
<keyword evidence="4" id="KW-1133">Transmembrane helix</keyword>
<dbReference type="OrthoDB" id="77989at2759"/>
<feature type="repeat" description="Solcar" evidence="6">
    <location>
        <begin position="241"/>
        <end position="326"/>
    </location>
</feature>
<keyword evidence="2 6" id="KW-0812">Transmembrane</keyword>
<evidence type="ECO:0000256" key="5">
    <source>
        <dbReference type="ARBA" id="ARBA00023136"/>
    </source>
</evidence>
<dbReference type="InterPro" id="IPR018108">
    <property type="entry name" value="MCP_transmembrane"/>
</dbReference>
<evidence type="ECO:0000256" key="1">
    <source>
        <dbReference type="ARBA" id="ARBA00004141"/>
    </source>
</evidence>
<keyword evidence="3" id="KW-0677">Repeat</keyword>
<dbReference type="FunCoup" id="A0A0D0E8A2">
    <property type="interactions" value="26"/>
</dbReference>
<evidence type="ECO:0000256" key="8">
    <source>
        <dbReference type="SAM" id="MobiDB-lite"/>
    </source>
</evidence>
<dbReference type="PANTHER" id="PTHR24089">
    <property type="entry name" value="SOLUTE CARRIER FAMILY 25"/>
    <property type="match status" value="1"/>
</dbReference>
<dbReference type="EMBL" id="KN824897">
    <property type="protein sequence ID" value="KIK98324.1"/>
    <property type="molecule type" value="Genomic_DNA"/>
</dbReference>
<protein>
    <recommendedName>
        <fullName evidence="11">Mitochondrial carrier</fullName>
    </recommendedName>
</protein>
<dbReference type="Pfam" id="PF00153">
    <property type="entry name" value="Mito_carr"/>
    <property type="match status" value="1"/>
</dbReference>
<keyword evidence="7" id="KW-0813">Transport</keyword>
<comment type="similarity">
    <text evidence="7">Belongs to the mitochondrial carrier (TC 2.A.29) family.</text>
</comment>
<evidence type="ECO:0000256" key="7">
    <source>
        <dbReference type="RuleBase" id="RU000488"/>
    </source>
</evidence>
<evidence type="ECO:0000313" key="9">
    <source>
        <dbReference type="EMBL" id="KIK98324.1"/>
    </source>
</evidence>
<sequence>MASNPSLRDLYSPSSTRWTFVPPPLPNSNAPDPSISNVSGTSYQWTTRPAPNSIFDLSPSLNVGRPSSVDVPLLFRSLIASALLQYSSTAMAMPLEVGKLLLQIQWVPRDMPTQEPEEEVEEEVETLSETTNEEESYFVDPGTGPTKYPAPKLVDDKGYVIRTSVLEDGTRPEYIIPVGSADSSWSMVKRVASFRSEGWLSLWKGLLTSCIHDVIYTNVQPLIDSVLNSLFASSQVGFYRPPLLLPVASHVLAAFLLSPLDLVRTRLIAQSSTQRYRTYTGPMNALSEILDNEGGLRGVYFHPHLLIPTVLETGFRSLVHVTLPAMIAPRLGLGPHVAADTHPVAWAFAEVLAGCAGLLVTLPIETVRRRLQVQTRGTGKPLCTCVETRPVPYNGVVDALWHILTEERSDLPIRRPRRQKGVEKERGDGDQDAEVSERKEEGWLRHTGIGQLYRGLGMRLAASIVVFLLATVGGGEDVDGGGWAEL</sequence>
<proteinExistence type="inferred from homology"/>
<dbReference type="InParanoid" id="A0A0D0E8A2"/>
<gene>
    <name evidence="9" type="ORF">PAXRUDRAFT_823968</name>
</gene>
<feature type="region of interest" description="Disordered" evidence="8">
    <location>
        <begin position="414"/>
        <end position="439"/>
    </location>
</feature>
<dbReference type="SUPFAM" id="SSF103506">
    <property type="entry name" value="Mitochondrial carrier"/>
    <property type="match status" value="1"/>
</dbReference>
<evidence type="ECO:0000256" key="6">
    <source>
        <dbReference type="PROSITE-ProRule" id="PRU00282"/>
    </source>
</evidence>
<dbReference type="Proteomes" id="UP000054538">
    <property type="component" value="Unassembled WGS sequence"/>
</dbReference>
<reference evidence="10" key="2">
    <citation type="submission" date="2015-01" db="EMBL/GenBank/DDBJ databases">
        <title>Evolutionary Origins and Diversification of the Mycorrhizal Mutualists.</title>
        <authorList>
            <consortium name="DOE Joint Genome Institute"/>
            <consortium name="Mycorrhizal Genomics Consortium"/>
            <person name="Kohler A."/>
            <person name="Kuo A."/>
            <person name="Nagy L.G."/>
            <person name="Floudas D."/>
            <person name="Copeland A."/>
            <person name="Barry K.W."/>
            <person name="Cichocki N."/>
            <person name="Veneault-Fourrey C."/>
            <person name="LaButti K."/>
            <person name="Lindquist E.A."/>
            <person name="Lipzen A."/>
            <person name="Lundell T."/>
            <person name="Morin E."/>
            <person name="Murat C."/>
            <person name="Riley R."/>
            <person name="Ohm R."/>
            <person name="Sun H."/>
            <person name="Tunlid A."/>
            <person name="Henrissat B."/>
            <person name="Grigoriev I.V."/>
            <person name="Hibbett D.S."/>
            <person name="Martin F."/>
        </authorList>
    </citation>
    <scope>NUCLEOTIDE SEQUENCE [LARGE SCALE GENOMIC DNA]</scope>
    <source>
        <strain evidence="10">Ve08.2h10</strain>
    </source>
</reference>
<evidence type="ECO:0000256" key="3">
    <source>
        <dbReference type="ARBA" id="ARBA00022737"/>
    </source>
</evidence>
<evidence type="ECO:0000256" key="2">
    <source>
        <dbReference type="ARBA" id="ARBA00022692"/>
    </source>
</evidence>
<dbReference type="AlphaFoldDB" id="A0A0D0E8A2"/>
<dbReference type="GO" id="GO:0016020">
    <property type="term" value="C:membrane"/>
    <property type="evidence" value="ECO:0007669"/>
    <property type="project" value="UniProtKB-SubCell"/>
</dbReference>
<evidence type="ECO:0000256" key="4">
    <source>
        <dbReference type="ARBA" id="ARBA00022989"/>
    </source>
</evidence>
<dbReference type="Gene3D" id="1.50.40.10">
    <property type="entry name" value="Mitochondrial carrier domain"/>
    <property type="match status" value="1"/>
</dbReference>